<evidence type="ECO:0000313" key="6">
    <source>
        <dbReference type="Proteomes" id="UP000326831"/>
    </source>
</evidence>
<dbReference type="GO" id="GO:0005524">
    <property type="term" value="F:ATP binding"/>
    <property type="evidence" value="ECO:0007669"/>
    <property type="project" value="UniProtKB-KW"/>
</dbReference>
<dbReference type="AlphaFoldDB" id="A0A5P2UGZ0"/>
<dbReference type="GO" id="GO:0004674">
    <property type="term" value="F:protein serine/threonine kinase activity"/>
    <property type="evidence" value="ECO:0007669"/>
    <property type="project" value="UniProtKB-KW"/>
</dbReference>
<dbReference type="InterPro" id="IPR050267">
    <property type="entry name" value="Anti-sigma-factor_SerPK"/>
</dbReference>
<dbReference type="EMBL" id="BMVX01000008">
    <property type="protein sequence ID" value="GGZ65316.1"/>
    <property type="molecule type" value="Genomic_DNA"/>
</dbReference>
<dbReference type="OrthoDB" id="5184679at2"/>
<protein>
    <submittedName>
        <fullName evidence="5">ATP-binding protein</fullName>
    </submittedName>
</protein>
<evidence type="ECO:0000313" key="5">
    <source>
        <dbReference type="EMBL" id="QEU77689.1"/>
    </source>
</evidence>
<feature type="compositionally biased region" description="Basic and acidic residues" evidence="2">
    <location>
        <begin position="8"/>
        <end position="22"/>
    </location>
</feature>
<gene>
    <name evidence="5" type="ORF">CP968_04795</name>
    <name evidence="4" type="ORF">GCM10010371_26300</name>
</gene>
<dbReference type="PANTHER" id="PTHR35526">
    <property type="entry name" value="ANTI-SIGMA-F FACTOR RSBW-RELATED"/>
    <property type="match status" value="1"/>
</dbReference>
<dbReference type="EMBL" id="CP023701">
    <property type="protein sequence ID" value="QEU77689.1"/>
    <property type="molecule type" value="Genomic_DNA"/>
</dbReference>
<dbReference type="Pfam" id="PF13581">
    <property type="entry name" value="HATPase_c_2"/>
    <property type="match status" value="1"/>
</dbReference>
<reference evidence="4" key="3">
    <citation type="submission" date="2020-09" db="EMBL/GenBank/DDBJ databases">
        <authorList>
            <person name="Sun Q."/>
            <person name="Ohkuma M."/>
        </authorList>
    </citation>
    <scope>NUCLEOTIDE SEQUENCE</scope>
    <source>
        <strain evidence="4">JCM 4834</strain>
    </source>
</reference>
<reference evidence="5 6" key="2">
    <citation type="submission" date="2017-09" db="EMBL/GenBank/DDBJ databases">
        <authorList>
            <person name="Lee N."/>
            <person name="Cho B.-K."/>
        </authorList>
    </citation>
    <scope>NUCLEOTIDE SEQUENCE [LARGE SCALE GENOMIC DNA]</scope>
    <source>
        <strain evidence="5 6">ATCC 27467</strain>
    </source>
</reference>
<name>A0A5P2UGZ0_9ACTN</name>
<dbReference type="InterPro" id="IPR003594">
    <property type="entry name" value="HATPase_dom"/>
</dbReference>
<evidence type="ECO:0000313" key="4">
    <source>
        <dbReference type="EMBL" id="GGZ65316.1"/>
    </source>
</evidence>
<feature type="domain" description="Histidine kinase/HSP90-like ATPase" evidence="3">
    <location>
        <begin position="54"/>
        <end position="160"/>
    </location>
</feature>
<dbReference type="Gene3D" id="3.30.565.10">
    <property type="entry name" value="Histidine kinase-like ATPase, C-terminal domain"/>
    <property type="match status" value="1"/>
</dbReference>
<keyword evidence="1" id="KW-0723">Serine/threonine-protein kinase</keyword>
<dbReference type="KEGG" id="ssub:CP968_04795"/>
<feature type="compositionally biased region" description="Low complexity" evidence="2">
    <location>
        <begin position="26"/>
        <end position="35"/>
    </location>
</feature>
<evidence type="ECO:0000256" key="1">
    <source>
        <dbReference type="ARBA" id="ARBA00022527"/>
    </source>
</evidence>
<proteinExistence type="predicted"/>
<dbReference type="Proteomes" id="UP000634660">
    <property type="component" value="Unassembled WGS sequence"/>
</dbReference>
<dbReference type="InterPro" id="IPR036890">
    <property type="entry name" value="HATPase_C_sf"/>
</dbReference>
<keyword evidence="1" id="KW-0808">Transferase</keyword>
<evidence type="ECO:0000259" key="3">
    <source>
        <dbReference type="Pfam" id="PF13581"/>
    </source>
</evidence>
<organism evidence="5 6">
    <name type="scientific">Streptomyces subrutilus</name>
    <dbReference type="NCBI Taxonomy" id="36818"/>
    <lineage>
        <taxon>Bacteria</taxon>
        <taxon>Bacillati</taxon>
        <taxon>Actinomycetota</taxon>
        <taxon>Actinomycetes</taxon>
        <taxon>Kitasatosporales</taxon>
        <taxon>Streptomycetaceae</taxon>
        <taxon>Streptomyces</taxon>
    </lineage>
</organism>
<keyword evidence="5" id="KW-0067">ATP-binding</keyword>
<dbReference type="RefSeq" id="WP_150516784.1">
    <property type="nucleotide sequence ID" value="NZ_BMVX01000008.1"/>
</dbReference>
<dbReference type="SUPFAM" id="SSF55874">
    <property type="entry name" value="ATPase domain of HSP90 chaperone/DNA topoisomerase II/histidine kinase"/>
    <property type="match status" value="1"/>
</dbReference>
<feature type="region of interest" description="Disordered" evidence="2">
    <location>
        <begin position="1"/>
        <end position="52"/>
    </location>
</feature>
<feature type="compositionally biased region" description="Low complexity" evidence="2">
    <location>
        <begin position="43"/>
        <end position="52"/>
    </location>
</feature>
<keyword evidence="5" id="KW-0547">Nucleotide-binding</keyword>
<dbReference type="CDD" id="cd16936">
    <property type="entry name" value="HATPase_RsbW-like"/>
    <property type="match status" value="1"/>
</dbReference>
<keyword evidence="6" id="KW-1185">Reference proteome</keyword>
<dbReference type="Proteomes" id="UP000326831">
    <property type="component" value="Chromosome"/>
</dbReference>
<accession>A0A5P2UGZ0</accession>
<sequence>MNPSPTADDTRGSALGEDRGHPTTDPSTTRAGAAPPASPSAPAPGAGTGPPVTAAAARAAVCELLDAAGVGLDTVTAADALLITSELVTNALRHGDGLTHFRPEIRDGALHLAVGDNNPHGPVLRDQDTVGHVGGYGWALVRRLAAHVDVSGHGSGKTITTVLPLV</sequence>
<evidence type="ECO:0000256" key="2">
    <source>
        <dbReference type="SAM" id="MobiDB-lite"/>
    </source>
</evidence>
<keyword evidence="1" id="KW-0418">Kinase</keyword>
<reference evidence="4" key="1">
    <citation type="journal article" date="2014" name="Int. J. Syst. Evol. Microbiol.">
        <title>Complete genome sequence of Corynebacterium casei LMG S-19264T (=DSM 44701T), isolated from a smear-ripened cheese.</title>
        <authorList>
            <consortium name="US DOE Joint Genome Institute (JGI-PGF)"/>
            <person name="Walter F."/>
            <person name="Albersmeier A."/>
            <person name="Kalinowski J."/>
            <person name="Ruckert C."/>
        </authorList>
    </citation>
    <scope>NUCLEOTIDE SEQUENCE</scope>
    <source>
        <strain evidence="4">JCM 4834</strain>
    </source>
</reference>
<dbReference type="PANTHER" id="PTHR35526:SF3">
    <property type="entry name" value="ANTI-SIGMA-F FACTOR RSBW"/>
    <property type="match status" value="1"/>
</dbReference>